<dbReference type="InterPro" id="IPR044000">
    <property type="entry name" value="Phage_tube_2"/>
</dbReference>
<comment type="caution">
    <text evidence="1">The sequence shown here is derived from an EMBL/GenBank/DDBJ whole genome shotgun (WGS) entry which is preliminary data.</text>
</comment>
<dbReference type="RefSeq" id="WP_253873095.1">
    <property type="nucleotide sequence ID" value="NZ_BAABHM010000013.1"/>
</dbReference>
<reference evidence="2" key="1">
    <citation type="journal article" date="2019" name="Int. J. Syst. Evol. Microbiol.">
        <title>The Global Catalogue of Microorganisms (GCM) 10K type strain sequencing project: providing services to taxonomists for standard genome sequencing and annotation.</title>
        <authorList>
            <consortium name="The Broad Institute Genomics Platform"/>
            <consortium name="The Broad Institute Genome Sequencing Center for Infectious Disease"/>
            <person name="Wu L."/>
            <person name="Ma J."/>
        </authorList>
    </citation>
    <scope>NUCLEOTIDE SEQUENCE [LARGE SCALE GENOMIC DNA]</scope>
    <source>
        <strain evidence="2">JCM 17975</strain>
    </source>
</reference>
<dbReference type="Pfam" id="PF18906">
    <property type="entry name" value="Phage_tube_2"/>
    <property type="match status" value="1"/>
</dbReference>
<name>A0ABP8XIJ9_9MICO</name>
<evidence type="ECO:0000313" key="1">
    <source>
        <dbReference type="EMBL" id="GAA4707440.1"/>
    </source>
</evidence>
<protein>
    <recommendedName>
        <fullName evidence="3">Major tail protein</fullName>
    </recommendedName>
</protein>
<organism evidence="1 2">
    <name type="scientific">Promicromonospora umidemergens</name>
    <dbReference type="NCBI Taxonomy" id="629679"/>
    <lineage>
        <taxon>Bacteria</taxon>
        <taxon>Bacillati</taxon>
        <taxon>Actinomycetota</taxon>
        <taxon>Actinomycetes</taxon>
        <taxon>Micrococcales</taxon>
        <taxon>Promicromonosporaceae</taxon>
        <taxon>Promicromonospora</taxon>
    </lineage>
</organism>
<proteinExistence type="predicted"/>
<evidence type="ECO:0008006" key="3">
    <source>
        <dbReference type="Google" id="ProtNLM"/>
    </source>
</evidence>
<sequence length="345" mass="36257">MGIQSDYTLGMAQEAEYGTAVAPTRFFEPETFSLKETVATAQGTGMRPGQRVARSARRAIVKREAAGDIQLDATTVGLGYLLSAFFGVTTNTETAVASGVFQQVHTLKTEDWADSYTIQQGIPRLGSAVTDAYTYTGAQCTTLSLEAPADDIVSLSTSWVARALSLTEAYAAPSYPAELDLFTFVGGSIYIGAAAFVAPTATALASAGAELATVRTAQVNLDNGLDSNGFNLGGAGRRSRPAAYTGGKNDAVAGSFELEYTNRDLVDAYLDQAELCMLLTFEGPTEIAAGEKPTLQIAVPSVFLDGDLPEPNGGDVITTSHDWTGLQGTDPQPVYAVYRSADLVP</sequence>
<dbReference type="Proteomes" id="UP001500843">
    <property type="component" value="Unassembled WGS sequence"/>
</dbReference>
<evidence type="ECO:0000313" key="2">
    <source>
        <dbReference type="Proteomes" id="UP001500843"/>
    </source>
</evidence>
<accession>A0ABP8XIJ9</accession>
<keyword evidence="2" id="KW-1185">Reference proteome</keyword>
<gene>
    <name evidence="1" type="ORF">GCM10023198_32370</name>
</gene>
<dbReference type="EMBL" id="BAABHM010000013">
    <property type="protein sequence ID" value="GAA4707440.1"/>
    <property type="molecule type" value="Genomic_DNA"/>
</dbReference>